<sequence>MHTKIDILSNLRAQGPSLVEGFNRVIYSLYKLCKECIMNMFLLWH</sequence>
<organism evidence="1">
    <name type="scientific">Arundo donax</name>
    <name type="common">Giant reed</name>
    <name type="synonym">Donax arundinaceus</name>
    <dbReference type="NCBI Taxonomy" id="35708"/>
    <lineage>
        <taxon>Eukaryota</taxon>
        <taxon>Viridiplantae</taxon>
        <taxon>Streptophyta</taxon>
        <taxon>Embryophyta</taxon>
        <taxon>Tracheophyta</taxon>
        <taxon>Spermatophyta</taxon>
        <taxon>Magnoliopsida</taxon>
        <taxon>Liliopsida</taxon>
        <taxon>Poales</taxon>
        <taxon>Poaceae</taxon>
        <taxon>PACMAD clade</taxon>
        <taxon>Arundinoideae</taxon>
        <taxon>Arundineae</taxon>
        <taxon>Arundo</taxon>
    </lineage>
</organism>
<reference evidence="1" key="2">
    <citation type="journal article" date="2015" name="Data Brief">
        <title>Shoot transcriptome of the giant reed, Arundo donax.</title>
        <authorList>
            <person name="Barrero R.A."/>
            <person name="Guerrero F.D."/>
            <person name="Moolhuijzen P."/>
            <person name="Goolsby J.A."/>
            <person name="Tidwell J."/>
            <person name="Bellgard S.E."/>
            <person name="Bellgard M.I."/>
        </authorList>
    </citation>
    <scope>NUCLEOTIDE SEQUENCE</scope>
    <source>
        <tissue evidence="1">Shoot tissue taken approximately 20 cm above the soil surface</tissue>
    </source>
</reference>
<proteinExistence type="predicted"/>
<reference evidence="1" key="1">
    <citation type="submission" date="2014-09" db="EMBL/GenBank/DDBJ databases">
        <authorList>
            <person name="Magalhaes I.L.F."/>
            <person name="Oliveira U."/>
            <person name="Santos F.R."/>
            <person name="Vidigal T.H.D.A."/>
            <person name="Brescovit A.D."/>
            <person name="Santos A.J."/>
        </authorList>
    </citation>
    <scope>NUCLEOTIDE SEQUENCE</scope>
    <source>
        <tissue evidence="1">Shoot tissue taken approximately 20 cm above the soil surface</tissue>
    </source>
</reference>
<protein>
    <submittedName>
        <fullName evidence="1">Uncharacterized protein</fullName>
    </submittedName>
</protein>
<dbReference type="AlphaFoldDB" id="A0A0A9H241"/>
<name>A0A0A9H241_ARUDO</name>
<evidence type="ECO:0000313" key="1">
    <source>
        <dbReference type="EMBL" id="JAE29864.1"/>
    </source>
</evidence>
<dbReference type="EMBL" id="GBRH01168032">
    <property type="protein sequence ID" value="JAE29864.1"/>
    <property type="molecule type" value="Transcribed_RNA"/>
</dbReference>
<accession>A0A0A9H241</accession>